<accession>A0A7K3LMB7</accession>
<name>A0A7K3LMB7_9ACTN</name>
<evidence type="ECO:0000313" key="4">
    <source>
        <dbReference type="Proteomes" id="UP000466307"/>
    </source>
</evidence>
<gene>
    <name evidence="3" type="ORF">GYA93_07320</name>
</gene>
<evidence type="ECO:0000313" key="3">
    <source>
        <dbReference type="EMBL" id="NDK89392.1"/>
    </source>
</evidence>
<organism evidence="3 4">
    <name type="scientific">Gordonia desulfuricans</name>
    <dbReference type="NCBI Taxonomy" id="89051"/>
    <lineage>
        <taxon>Bacteria</taxon>
        <taxon>Bacillati</taxon>
        <taxon>Actinomycetota</taxon>
        <taxon>Actinomycetes</taxon>
        <taxon>Mycobacteriales</taxon>
        <taxon>Gordoniaceae</taxon>
        <taxon>Gordonia</taxon>
    </lineage>
</organism>
<evidence type="ECO:0000256" key="1">
    <source>
        <dbReference type="ARBA" id="ARBA00022801"/>
    </source>
</evidence>
<dbReference type="InterPro" id="IPR036380">
    <property type="entry name" value="Isochorismatase-like_sf"/>
</dbReference>
<dbReference type="PRINTS" id="PR01398">
    <property type="entry name" value="ISCHRISMTASE"/>
</dbReference>
<sequence length="225" mass="24826">MPIPSIAPYQIPAGPFPARVDWTLHPDRCALLVHDMQRYFIDAYDVTQEPMATALPNMVSIREACRRAGVPVVYTAQPGDQHPSRRGILADFWGRGLDCGRDEEIIDELAPAGDDIQVTKWRYSGFQRTDLRQLLARHQRDQLIVVGVYAHMGCMISATEAFMSDVEPFFVVDAVGDFTRDEHQMAADYIAKRAGRVTSTADVLDALTPAPAPGESAVVSGRGRA</sequence>
<feature type="domain" description="Isochorismatase-like" evidence="2">
    <location>
        <begin position="29"/>
        <end position="202"/>
    </location>
</feature>
<dbReference type="InterPro" id="IPR000868">
    <property type="entry name" value="Isochorismatase-like_dom"/>
</dbReference>
<dbReference type="AlphaFoldDB" id="A0A7K3LMB7"/>
<dbReference type="PANTHER" id="PTHR43540:SF3">
    <property type="entry name" value="ENTEROBACTIN SYNTHASE COMPONENT B"/>
    <property type="match status" value="1"/>
</dbReference>
<dbReference type="Pfam" id="PF00857">
    <property type="entry name" value="Isochorismatase"/>
    <property type="match status" value="1"/>
</dbReference>
<dbReference type="Gene3D" id="3.40.50.850">
    <property type="entry name" value="Isochorismatase-like"/>
    <property type="match status" value="1"/>
</dbReference>
<protein>
    <submittedName>
        <fullName evidence="3">Isochorismatase family protein</fullName>
    </submittedName>
</protein>
<dbReference type="InterPro" id="IPR050272">
    <property type="entry name" value="Isochorismatase-like_hydrls"/>
</dbReference>
<dbReference type="RefSeq" id="WP_020793707.1">
    <property type="nucleotide sequence ID" value="NZ_JAADZU010000016.1"/>
</dbReference>
<proteinExistence type="predicted"/>
<reference evidence="3 4" key="1">
    <citation type="submission" date="2020-01" db="EMBL/GenBank/DDBJ databases">
        <title>Investigation of new actinobacteria for the biodesulphurisation of diesel fuel.</title>
        <authorList>
            <person name="Athi Narayanan S.M."/>
        </authorList>
    </citation>
    <scope>NUCLEOTIDE SEQUENCE [LARGE SCALE GENOMIC DNA]</scope>
    <source>
        <strain evidence="3 4">213E</strain>
    </source>
</reference>
<evidence type="ECO:0000259" key="2">
    <source>
        <dbReference type="Pfam" id="PF00857"/>
    </source>
</evidence>
<keyword evidence="4" id="KW-1185">Reference proteome</keyword>
<dbReference type="Proteomes" id="UP000466307">
    <property type="component" value="Unassembled WGS sequence"/>
</dbReference>
<comment type="caution">
    <text evidence="3">The sequence shown here is derived from an EMBL/GenBank/DDBJ whole genome shotgun (WGS) entry which is preliminary data.</text>
</comment>
<keyword evidence="1" id="KW-0378">Hydrolase</keyword>
<dbReference type="GO" id="GO:0008908">
    <property type="term" value="F:isochorismatase activity"/>
    <property type="evidence" value="ECO:0007669"/>
    <property type="project" value="InterPro"/>
</dbReference>
<dbReference type="SUPFAM" id="SSF52499">
    <property type="entry name" value="Isochorismatase-like hydrolases"/>
    <property type="match status" value="1"/>
</dbReference>
<dbReference type="InterPro" id="IPR016291">
    <property type="entry name" value="Isochorismatase"/>
</dbReference>
<dbReference type="EMBL" id="JAADZU010000016">
    <property type="protein sequence ID" value="NDK89392.1"/>
    <property type="molecule type" value="Genomic_DNA"/>
</dbReference>
<dbReference type="PANTHER" id="PTHR43540">
    <property type="entry name" value="PEROXYUREIDOACRYLATE/UREIDOACRYLATE AMIDOHYDROLASE-RELATED"/>
    <property type="match status" value="1"/>
</dbReference>